<proteinExistence type="predicted"/>
<dbReference type="PIRSF" id="PIRSF036389">
    <property type="entry name" value="IOR_B"/>
    <property type="match status" value="1"/>
</dbReference>
<dbReference type="PANTHER" id="PTHR47495">
    <property type="entry name" value="ALDEHYDE DEHYDROGENASE"/>
    <property type="match status" value="1"/>
</dbReference>
<evidence type="ECO:0000259" key="1">
    <source>
        <dbReference type="SMART" id="SM01008"/>
    </source>
</evidence>
<dbReference type="InterPro" id="IPR000674">
    <property type="entry name" value="Ald_Oxase/Xan_DH_a/b"/>
</dbReference>
<dbReference type="GO" id="GO:0016491">
    <property type="term" value="F:oxidoreductase activity"/>
    <property type="evidence" value="ECO:0007669"/>
    <property type="project" value="InterPro"/>
</dbReference>
<feature type="domain" description="Aldehyde oxidase/xanthine dehydrogenase a/b hammerhead" evidence="1">
    <location>
        <begin position="225"/>
        <end position="311"/>
    </location>
</feature>
<dbReference type="PROSITE" id="PS51318">
    <property type="entry name" value="TAT"/>
    <property type="match status" value="1"/>
</dbReference>
<dbReference type="SUPFAM" id="SSF56003">
    <property type="entry name" value="Molybdenum cofactor-binding domain"/>
    <property type="match status" value="2"/>
</dbReference>
<dbReference type="eggNOG" id="COG1529">
    <property type="taxonomic scope" value="Bacteria"/>
</dbReference>
<dbReference type="EMBL" id="CP000927">
    <property type="protein sequence ID" value="ABZ72732.1"/>
    <property type="molecule type" value="Genomic_DNA"/>
</dbReference>
<dbReference type="SUPFAM" id="SSF54665">
    <property type="entry name" value="CO dehydrogenase molybdoprotein N-domain-like"/>
    <property type="match status" value="1"/>
</dbReference>
<sequence precursor="true">MSRLPPLNGKMGGESGSLLSRRTFIIASTGAGLAFGFSALVEAAMDPAAPGGVPMTATGPRFEPTLWFAIDGEGIVTVNIIRAEMGQHVGTALARILADELDVAWDKVRIVHVDTDPKWGLMVTGGSWSVWQTFPIFSQAGAAGRIALVEAGAKLLNVSPAGGTARGGVVHVGGKSISYGDIVKRGGVARQFTPEELAKLPVKPAAERKLIGKPGKALDIAAKTNGTAIYGIDAKVPGMVFARPKLPPTRHGAKVVSVNDSAAKKIKGYLRCVTLDDPSDTVPGWVMVIAESYPAAIRAADLVEVKWVAGPGATVSEKDLQDHAARLIAKPDGGALLENKTADTAPAFKAAKSVLEQTYTAATVLHFQLEPVNALAFEKDGVMEIHTGNQWQSLILPTLAKALGRAETSIVMRTYMLGGGFGRRLNGDYAVPAALAAKALGKPVKMVLTREDDARFDSVRSPSVQTVRMAFDGAGEILAQEHHAAAGWPTLANAPALMPKGKNGVAYDPFAISGADHWYEVGAHKVRAINNDLANETFRPGWLRSVGPGWTNWASESFIDEAAHHLKTDPVALRLKLLTGAGANAGGDASTVGGAKRQHEVVRRAAEAAGWGQPLPKDTGLGLATSFGQERDMPTWVACVARVHVDRASGVVTVQKLTVVTDAGTIVDPDGALAQTEGATLWGLSMALHEGTVFENGQVKDVNLDTYTPLRIADTPELDIRFVDSVEVPVGLGEPATTVVAPAIANAIFRAVGVRLRHIPITPEAVRTALAGGASRL</sequence>
<dbReference type="STRING" id="366602.Caul_3605"/>
<name>B0T794_CAUSK</name>
<dbReference type="Pfam" id="PF20256">
    <property type="entry name" value="MoCoBD_2"/>
    <property type="match status" value="2"/>
</dbReference>
<dbReference type="KEGG" id="cak:Caul_3605"/>
<dbReference type="SMART" id="SM01008">
    <property type="entry name" value="Ald_Xan_dh_C"/>
    <property type="match status" value="1"/>
</dbReference>
<dbReference type="InterPro" id="IPR006311">
    <property type="entry name" value="TAT_signal"/>
</dbReference>
<dbReference type="InterPro" id="IPR008274">
    <property type="entry name" value="AldOxase/xan_DH_MoCoBD1"/>
</dbReference>
<organism evidence="2">
    <name type="scientific">Caulobacter sp. (strain K31)</name>
    <dbReference type="NCBI Taxonomy" id="366602"/>
    <lineage>
        <taxon>Bacteria</taxon>
        <taxon>Pseudomonadati</taxon>
        <taxon>Pseudomonadota</taxon>
        <taxon>Alphaproteobacteria</taxon>
        <taxon>Caulobacterales</taxon>
        <taxon>Caulobacteraceae</taxon>
        <taxon>Caulobacter</taxon>
    </lineage>
</organism>
<dbReference type="InterPro" id="IPR037165">
    <property type="entry name" value="AldOxase/xan_DH_Mopterin-bd_sf"/>
</dbReference>
<gene>
    <name evidence="2" type="ordered locus">Caul_3605</name>
</gene>
<dbReference type="Gene3D" id="3.90.1170.50">
    <property type="entry name" value="Aldehyde oxidase/xanthine dehydrogenase, a/b hammerhead"/>
    <property type="match status" value="2"/>
</dbReference>
<dbReference type="InterPro" id="IPR052516">
    <property type="entry name" value="N-heterocyclic_Hydroxylase"/>
</dbReference>
<protein>
    <submittedName>
        <fullName evidence="2">Aldehyde oxidase and xanthine dehydrogenase molybdopterin binding</fullName>
    </submittedName>
</protein>
<dbReference type="PANTHER" id="PTHR47495:SF2">
    <property type="entry name" value="ALDEHYDE DEHYDROGENASE"/>
    <property type="match status" value="1"/>
</dbReference>
<reference evidence="2" key="1">
    <citation type="submission" date="2008-01" db="EMBL/GenBank/DDBJ databases">
        <title>Complete sequence of chromosome of Caulobacter sp. K31.</title>
        <authorList>
            <consortium name="US DOE Joint Genome Institute"/>
            <person name="Copeland A."/>
            <person name="Lucas S."/>
            <person name="Lapidus A."/>
            <person name="Barry K."/>
            <person name="Glavina del Rio T."/>
            <person name="Dalin E."/>
            <person name="Tice H."/>
            <person name="Pitluck S."/>
            <person name="Bruce D."/>
            <person name="Goodwin L."/>
            <person name="Thompson L.S."/>
            <person name="Brettin T."/>
            <person name="Detter J.C."/>
            <person name="Han C."/>
            <person name="Schmutz J."/>
            <person name="Larimer F."/>
            <person name="Land M."/>
            <person name="Hauser L."/>
            <person name="Kyrpides N."/>
            <person name="Kim E."/>
            <person name="Stephens C."/>
            <person name="Richardson P."/>
        </authorList>
    </citation>
    <scope>NUCLEOTIDE SEQUENCE [LARGE SCALE GENOMIC DNA]</scope>
    <source>
        <strain evidence="2">K31</strain>
    </source>
</reference>
<dbReference type="HOGENOM" id="CLU_013917_0_0_5"/>
<dbReference type="InterPro" id="IPR036856">
    <property type="entry name" value="Ald_Oxase/Xan_DH_a/b_sf"/>
</dbReference>
<dbReference type="Gene3D" id="3.30.365.10">
    <property type="entry name" value="Aldehyde oxidase/xanthine dehydrogenase, molybdopterin binding domain"/>
    <property type="match status" value="4"/>
</dbReference>
<dbReference type="InterPro" id="IPR012368">
    <property type="entry name" value="OxRdtase_Mopterin-bd_su_IorB"/>
</dbReference>
<evidence type="ECO:0000313" key="2">
    <source>
        <dbReference type="EMBL" id="ABZ72732.1"/>
    </source>
</evidence>
<dbReference type="AlphaFoldDB" id="B0T794"/>
<dbReference type="InterPro" id="IPR046867">
    <property type="entry name" value="AldOxase/xan_DH_MoCoBD2"/>
</dbReference>
<accession>B0T794</accession>
<dbReference type="Pfam" id="PF02738">
    <property type="entry name" value="MoCoBD_1"/>
    <property type="match status" value="1"/>
</dbReference>